<dbReference type="EMBL" id="SHOA02000037">
    <property type="protein sequence ID" value="TDH72245.1"/>
    <property type="molecule type" value="Genomic_DNA"/>
</dbReference>
<keyword evidence="3" id="KW-1185">Reference proteome</keyword>
<dbReference type="OrthoDB" id="276065at2759"/>
<dbReference type="Proteomes" id="UP000294530">
    <property type="component" value="Unassembled WGS sequence"/>
</dbReference>
<dbReference type="PANTHER" id="PTHR13238">
    <property type="entry name" value="PROTEIN C21ORF59"/>
    <property type="match status" value="1"/>
</dbReference>
<evidence type="ECO:0000256" key="1">
    <source>
        <dbReference type="ARBA" id="ARBA00009619"/>
    </source>
</evidence>
<dbReference type="PANTHER" id="PTHR13238:SF0">
    <property type="entry name" value="CILIA- AND FLAGELLA-ASSOCIATED PROTEIN 298"/>
    <property type="match status" value="1"/>
</dbReference>
<comment type="caution">
    <text evidence="2">The sequence shown here is derived from an EMBL/GenBank/DDBJ whole genome shotgun (WGS) entry which is preliminary data.</text>
</comment>
<dbReference type="AlphaFoldDB" id="A0A976II68"/>
<accession>A0A976II68</accession>
<comment type="similarity">
    <text evidence="1">Belongs to the CFAP298 family.</text>
</comment>
<dbReference type="InterPro" id="IPR021298">
    <property type="entry name" value="CFAP298"/>
</dbReference>
<organism evidence="2 3">
    <name type="scientific">Bremia lactucae</name>
    <name type="common">Lettuce downy mildew</name>
    <dbReference type="NCBI Taxonomy" id="4779"/>
    <lineage>
        <taxon>Eukaryota</taxon>
        <taxon>Sar</taxon>
        <taxon>Stramenopiles</taxon>
        <taxon>Oomycota</taxon>
        <taxon>Peronosporomycetes</taxon>
        <taxon>Peronosporales</taxon>
        <taxon>Peronosporaceae</taxon>
        <taxon>Bremia</taxon>
    </lineage>
</organism>
<dbReference type="Pfam" id="PF11069">
    <property type="entry name" value="CFAP298"/>
    <property type="match status" value="1"/>
</dbReference>
<proteinExistence type="inferred from homology"/>
<gene>
    <name evidence="2" type="ORF">CCR75_006050</name>
</gene>
<dbReference type="KEGG" id="blac:94349793"/>
<dbReference type="RefSeq" id="XP_067821744.1">
    <property type="nucleotide sequence ID" value="XM_067964122.1"/>
</dbReference>
<name>A0A976II68_BRELC</name>
<dbReference type="GeneID" id="94349793"/>
<dbReference type="GO" id="GO:0003352">
    <property type="term" value="P:regulation of cilium movement"/>
    <property type="evidence" value="ECO:0007669"/>
    <property type="project" value="InterPro"/>
</dbReference>
<protein>
    <submittedName>
        <fullName evidence="2">Uncharacterized protein</fullName>
    </submittedName>
</protein>
<sequence length="282" mass="31519">MVVCHVKRGVSIEFLFETSVETNNDSLIRSLCHVHNLRLRLAALADALNDLASHGMANLPQDQRLNTCQEGVSNKRRENVFQNDPLGYPTGKHISSQLKYMLVRVAADAKMILDSKAQIARRICIQESELIEKLENIRKAVATAFPMGLSVHDPIKIMLDADNSKQVLAYSSAVSEVMSEDTAELWWAGKQFFRDQHVRDLTGTNEKTMLVVKLQKRGGGGPGQELGVREEESKAMMAFCSKKQQEQQQAAEDDATDYMMSSWADPKALKNALRANGNIRPF</sequence>
<reference evidence="2 3" key="1">
    <citation type="journal article" date="2021" name="Genome Biol.">
        <title>AFLAP: assembly-free linkage analysis pipeline using k-mers from genome sequencing data.</title>
        <authorList>
            <person name="Fletcher K."/>
            <person name="Zhang L."/>
            <person name="Gil J."/>
            <person name="Han R."/>
            <person name="Cavanaugh K."/>
            <person name="Michelmore R."/>
        </authorList>
    </citation>
    <scope>NUCLEOTIDE SEQUENCE [LARGE SCALE GENOMIC DNA]</scope>
    <source>
        <strain evidence="2 3">SF5</strain>
    </source>
</reference>
<evidence type="ECO:0000313" key="2">
    <source>
        <dbReference type="EMBL" id="TDH72245.1"/>
    </source>
</evidence>
<evidence type="ECO:0000313" key="3">
    <source>
        <dbReference type="Proteomes" id="UP000294530"/>
    </source>
</evidence>